<name>A0A6J4K695_9CYAN</name>
<proteinExistence type="predicted"/>
<dbReference type="AlphaFoldDB" id="A0A6J4K695"/>
<gene>
    <name evidence="1" type="ORF">AVDCRST_MAG94-77</name>
</gene>
<protein>
    <submittedName>
        <fullName evidence="1">Uncharacterized protein</fullName>
    </submittedName>
</protein>
<organism evidence="1">
    <name type="scientific">uncultured Leptolyngbya sp</name>
    <dbReference type="NCBI Taxonomy" id="332963"/>
    <lineage>
        <taxon>Bacteria</taxon>
        <taxon>Bacillati</taxon>
        <taxon>Cyanobacteriota</taxon>
        <taxon>Cyanophyceae</taxon>
        <taxon>Leptolyngbyales</taxon>
        <taxon>Leptolyngbyaceae</taxon>
        <taxon>Leptolyngbya group</taxon>
        <taxon>Leptolyngbya</taxon>
        <taxon>environmental samples</taxon>
    </lineage>
</organism>
<accession>A0A6J4K695</accession>
<dbReference type="EMBL" id="CADCTY010000023">
    <property type="protein sequence ID" value="CAA9296521.1"/>
    <property type="molecule type" value="Genomic_DNA"/>
</dbReference>
<sequence>MTTRLVVSYFNSRFKSTAAQRAGLTDRPWNGHNLATLPTTI</sequence>
<reference evidence="1" key="1">
    <citation type="submission" date="2020-02" db="EMBL/GenBank/DDBJ databases">
        <authorList>
            <person name="Meier V. D."/>
        </authorList>
    </citation>
    <scope>NUCLEOTIDE SEQUENCE</scope>
    <source>
        <strain evidence="1">AVDCRST_MAG94</strain>
    </source>
</reference>
<evidence type="ECO:0000313" key="1">
    <source>
        <dbReference type="EMBL" id="CAA9296521.1"/>
    </source>
</evidence>